<proteinExistence type="predicted"/>
<keyword evidence="3" id="KW-1185">Reference proteome</keyword>
<dbReference type="Gene3D" id="3.30.300.30">
    <property type="match status" value="1"/>
</dbReference>
<feature type="domain" description="AMP-dependent synthetase/ligase" evidence="1">
    <location>
        <begin position="169"/>
        <end position="489"/>
    </location>
</feature>
<dbReference type="PANTHER" id="PTHR42921">
    <property type="entry name" value="ACETOACETYL-COA SYNTHETASE"/>
    <property type="match status" value="1"/>
</dbReference>
<dbReference type="PROSITE" id="PS00455">
    <property type="entry name" value="AMP_BINDING"/>
    <property type="match status" value="1"/>
</dbReference>
<protein>
    <recommendedName>
        <fullName evidence="1">AMP-dependent synthetase/ligase domain-containing protein</fullName>
    </recommendedName>
</protein>
<gene>
    <name evidence="2" type="ORF">H2200_001487</name>
</gene>
<organism evidence="2 3">
    <name type="scientific">Cladophialophora chaetospira</name>
    <dbReference type="NCBI Taxonomy" id="386627"/>
    <lineage>
        <taxon>Eukaryota</taxon>
        <taxon>Fungi</taxon>
        <taxon>Dikarya</taxon>
        <taxon>Ascomycota</taxon>
        <taxon>Pezizomycotina</taxon>
        <taxon>Eurotiomycetes</taxon>
        <taxon>Chaetothyriomycetidae</taxon>
        <taxon>Chaetothyriales</taxon>
        <taxon>Herpotrichiellaceae</taxon>
        <taxon>Cladophialophora</taxon>
    </lineage>
</organism>
<evidence type="ECO:0000259" key="1">
    <source>
        <dbReference type="Pfam" id="PF00501"/>
    </source>
</evidence>
<dbReference type="SUPFAM" id="SSF56801">
    <property type="entry name" value="Acetyl-CoA synthetase-like"/>
    <property type="match status" value="1"/>
</dbReference>
<dbReference type="AlphaFoldDB" id="A0AA39CPN1"/>
<name>A0AA39CPN1_9EURO</name>
<dbReference type="Gene3D" id="3.40.50.12780">
    <property type="entry name" value="N-terminal domain of ligase-like"/>
    <property type="match status" value="1"/>
</dbReference>
<dbReference type="Proteomes" id="UP001172673">
    <property type="component" value="Unassembled WGS sequence"/>
</dbReference>
<dbReference type="InterPro" id="IPR045851">
    <property type="entry name" value="AMP-bd_C_sf"/>
</dbReference>
<reference evidence="2" key="1">
    <citation type="submission" date="2022-10" db="EMBL/GenBank/DDBJ databases">
        <title>Culturing micro-colonial fungi from biological soil crusts in the Mojave desert and describing Neophaeococcomyces mojavensis, and introducing the new genera and species Taxawa tesnikishii.</title>
        <authorList>
            <person name="Kurbessoian T."/>
            <person name="Stajich J.E."/>
        </authorList>
    </citation>
    <scope>NUCLEOTIDE SEQUENCE</scope>
    <source>
        <strain evidence="2">TK_41</strain>
    </source>
</reference>
<dbReference type="EMBL" id="JAPDRK010000002">
    <property type="protein sequence ID" value="KAJ9615412.1"/>
    <property type="molecule type" value="Genomic_DNA"/>
</dbReference>
<dbReference type="InterPro" id="IPR042099">
    <property type="entry name" value="ANL_N_sf"/>
</dbReference>
<dbReference type="InterPro" id="IPR000873">
    <property type="entry name" value="AMP-dep_synth/lig_dom"/>
</dbReference>
<comment type="caution">
    <text evidence="2">The sequence shown here is derived from an EMBL/GenBank/DDBJ whole genome shotgun (WGS) entry which is preliminary data.</text>
</comment>
<evidence type="ECO:0000313" key="2">
    <source>
        <dbReference type="EMBL" id="KAJ9615412.1"/>
    </source>
</evidence>
<sequence>MAATPAYVPPPGMRTEMDAFQDYLSRKYRVKIANYSDLHTFSVRRLNDFWLAAWDYLKVIASDKPAKAIDNEARIDEFPKFFQGAKINFAENILRRGRTGPAIINMREDNLWNPEIYSWQDLEKLVALYADALKSSGVRRGEVVARVCPFAIISFPALLVEPPLRHRTVVGGNSARSLALLLATAALGAIFCSFATDIGEKALNDRLEVLEPQLLIAESVYSYNGKRIDIDNTITKAFNKMDREGCELVLIGGASRPDVGVSFEAFLDRATGVELKFERVEFSTPFIVMFSSGTTGTPKGIVHSQGGLTLNGLKEHVLHHNLGPKDIHFHYSGIGWTLWNISLGSLLAGSTMVLYDGSPFFPSAEGFLKALFAHRITSFGAGPRYFSELQKLNLRPRSFTPHLRTIISTGALLPVPLAEWLTEAFGPVCQINMSGGTELCGSFVNGTPSLPSYPGQSSTKALGLDMAVFAPDGTEVEDGQSGELVCRKPFPNMPAMFLKDPDRKRYFNSYFAGFPHVWTHGDFAKIDPKTKGIYILGRSDGVLNPSGVRFGSSDIYNILLTPRFSPSISDACVVGQQRNQAPYFDPAEQVVLFVKCTPSYESTAAPDHHPLKLDVILEQQIREQIAKDLSRRHVPTAIFRAPQIPYNVNGKKLEIQVKAILCGGKDALAKLKVTEEERRVLAWFLPFFEIEEILKQTVRQTSKL</sequence>
<evidence type="ECO:0000313" key="3">
    <source>
        <dbReference type="Proteomes" id="UP001172673"/>
    </source>
</evidence>
<dbReference type="Pfam" id="PF00501">
    <property type="entry name" value="AMP-binding"/>
    <property type="match status" value="1"/>
</dbReference>
<accession>A0AA39CPN1</accession>
<dbReference type="PANTHER" id="PTHR42921:SF4">
    <property type="entry name" value="ACETOACETYL-COA SYNTHASE (AFU_ORTHOLOGUE AFUA_8G04770)"/>
    <property type="match status" value="1"/>
</dbReference>
<dbReference type="GO" id="GO:0030729">
    <property type="term" value="F:acetoacetate-CoA ligase activity"/>
    <property type="evidence" value="ECO:0007669"/>
    <property type="project" value="TreeGrafter"/>
</dbReference>
<dbReference type="InterPro" id="IPR020845">
    <property type="entry name" value="AMP-binding_CS"/>
</dbReference>